<comment type="caution">
    <text evidence="1">The sequence shown here is derived from an EMBL/GenBank/DDBJ whole genome shotgun (WGS) entry which is preliminary data.</text>
</comment>
<proteinExistence type="predicted"/>
<dbReference type="EMBL" id="CAJVPM010012802">
    <property type="protein sequence ID" value="CAG8590675.1"/>
    <property type="molecule type" value="Genomic_DNA"/>
</dbReference>
<organism evidence="1 2">
    <name type="scientific">Scutellospora calospora</name>
    <dbReference type="NCBI Taxonomy" id="85575"/>
    <lineage>
        <taxon>Eukaryota</taxon>
        <taxon>Fungi</taxon>
        <taxon>Fungi incertae sedis</taxon>
        <taxon>Mucoromycota</taxon>
        <taxon>Glomeromycotina</taxon>
        <taxon>Glomeromycetes</taxon>
        <taxon>Diversisporales</taxon>
        <taxon>Gigasporaceae</taxon>
        <taxon>Scutellospora</taxon>
    </lineage>
</organism>
<feature type="non-terminal residue" evidence="1">
    <location>
        <position position="1"/>
    </location>
</feature>
<dbReference type="Proteomes" id="UP000789860">
    <property type="component" value="Unassembled WGS sequence"/>
</dbReference>
<protein>
    <submittedName>
        <fullName evidence="1">285_t:CDS:1</fullName>
    </submittedName>
</protein>
<accession>A0ACA9MG86</accession>
<gene>
    <name evidence="1" type="ORF">SCALOS_LOCUS6565</name>
</gene>
<reference evidence="1" key="1">
    <citation type="submission" date="2021-06" db="EMBL/GenBank/DDBJ databases">
        <authorList>
            <person name="Kallberg Y."/>
            <person name="Tangrot J."/>
            <person name="Rosling A."/>
        </authorList>
    </citation>
    <scope>NUCLEOTIDE SEQUENCE</scope>
    <source>
        <strain evidence="1">AU212A</strain>
    </source>
</reference>
<keyword evidence="2" id="KW-1185">Reference proteome</keyword>
<name>A0ACA9MG86_9GLOM</name>
<sequence length="331" mass="37491">YKELKSFTEKVIELVREPYIKFIDISLFKLCFSLRLLGPAKEGCIKRSAISSANKGFKNLDNYLVQPKENYSAVKHLCLLIKLSENNINVKEIENVSEAYSDFISEKSTTTLIRSLVSYCKTLSNETKSKIEVLQKSRLYICYYQKNKDNLAIYDWNVIIVQVKSTHHLNFYGGHSHVVILDKINSIICQIANKGSKAIYKGLKLLQEVYTSTVEAGIFFKISNHFDSVIGISNINTGIHAEAFAQIFYQILCSLIASTGATLELISAEDTKKVKRNVISYTIKNTEKKIKDENAELIANASDITPDKAEILKQNPICSFTDNIALQHYYL</sequence>
<evidence type="ECO:0000313" key="1">
    <source>
        <dbReference type="EMBL" id="CAG8590675.1"/>
    </source>
</evidence>
<evidence type="ECO:0000313" key="2">
    <source>
        <dbReference type="Proteomes" id="UP000789860"/>
    </source>
</evidence>